<dbReference type="GO" id="GO:0016702">
    <property type="term" value="F:oxidoreductase activity, acting on single donors with incorporation of molecular oxygen, incorporation of two atoms of oxygen"/>
    <property type="evidence" value="ECO:0007669"/>
    <property type="project" value="InterPro"/>
</dbReference>
<proteinExistence type="predicted"/>
<evidence type="ECO:0000313" key="4">
    <source>
        <dbReference type="Proteomes" id="UP000542674"/>
    </source>
</evidence>
<dbReference type="InterPro" id="IPR006311">
    <property type="entry name" value="TAT_signal"/>
</dbReference>
<dbReference type="PANTHER" id="PTHR34315:SF1">
    <property type="entry name" value="INTRADIOL RING-CLEAVAGE DIOXYGENASES DOMAIN-CONTAINING PROTEIN-RELATED"/>
    <property type="match status" value="1"/>
</dbReference>
<keyword evidence="3" id="KW-0223">Dioxygenase</keyword>
<evidence type="ECO:0000256" key="1">
    <source>
        <dbReference type="SAM" id="MobiDB-lite"/>
    </source>
</evidence>
<feature type="compositionally biased region" description="Low complexity" evidence="1">
    <location>
        <begin position="258"/>
        <end position="270"/>
    </location>
</feature>
<dbReference type="SUPFAM" id="SSF49482">
    <property type="entry name" value="Aromatic compound dioxygenase"/>
    <property type="match status" value="1"/>
</dbReference>
<comment type="caution">
    <text evidence="3">The sequence shown here is derived from an EMBL/GenBank/DDBJ whole genome shotgun (WGS) entry which is preliminary data.</text>
</comment>
<dbReference type="Gene3D" id="2.60.130.10">
    <property type="entry name" value="Aromatic compound dioxygenase"/>
    <property type="match status" value="1"/>
</dbReference>
<reference evidence="3 4" key="1">
    <citation type="submission" date="2020-08" db="EMBL/GenBank/DDBJ databases">
        <title>Sequencing the genomes of 1000 actinobacteria strains.</title>
        <authorList>
            <person name="Klenk H.-P."/>
        </authorList>
    </citation>
    <scope>NUCLEOTIDE SEQUENCE [LARGE SCALE GENOMIC DNA]</scope>
    <source>
        <strain evidence="3 4">DSM 45084</strain>
    </source>
</reference>
<evidence type="ECO:0000313" key="3">
    <source>
        <dbReference type="EMBL" id="MBB4965151.1"/>
    </source>
</evidence>
<dbReference type="RefSeq" id="WP_184668567.1">
    <property type="nucleotide sequence ID" value="NZ_BAABAI010000013.1"/>
</dbReference>
<dbReference type="EMBL" id="JACHJS010000001">
    <property type="protein sequence ID" value="MBB4965151.1"/>
    <property type="molecule type" value="Genomic_DNA"/>
</dbReference>
<keyword evidence="4" id="KW-1185">Reference proteome</keyword>
<dbReference type="InterPro" id="IPR015889">
    <property type="entry name" value="Intradiol_dOase_core"/>
</dbReference>
<dbReference type="Proteomes" id="UP000542674">
    <property type="component" value="Unassembled WGS sequence"/>
</dbReference>
<feature type="domain" description="Intradiol ring-cleavage dioxygenases" evidence="2">
    <location>
        <begin position="52"/>
        <end position="154"/>
    </location>
</feature>
<accession>A0A7W7T259</accession>
<sequence>MHDDDEPVGRVLGRRQALALLGLAGTATLAGVGIATASAGAPDCVVVPEQMEGPYFVDEGLKRSDLRLEPSTGLLCEGTLFTLDLVVSRLEGKDCVPLQGAIVDLWHADAKGKYSDIASEGTQGTKFLRGLQVTDRAGRVRFVTILPGWYKGRTVHYHVKIRTTGATNIPYEFTSQLYLPETFTAQYLATGPYKPNGPQDTTNAADVIYQAGGDQLLLNPRRVGRGHRATFGIALDLTDKVTGNDDNAMTGPFPPGMPSMMPGTFPTPTR</sequence>
<name>A0A7W7T259_9PSEU</name>
<dbReference type="InterPro" id="IPR000627">
    <property type="entry name" value="Intradiol_dOase_C"/>
</dbReference>
<dbReference type="AlphaFoldDB" id="A0A7W7T259"/>
<evidence type="ECO:0000259" key="2">
    <source>
        <dbReference type="Pfam" id="PF00775"/>
    </source>
</evidence>
<dbReference type="Pfam" id="PF00775">
    <property type="entry name" value="Dioxygenase_C"/>
    <property type="match status" value="1"/>
</dbReference>
<protein>
    <submittedName>
        <fullName evidence="3">Protocatechuate 3,4-dioxygenase beta subunit</fullName>
    </submittedName>
</protein>
<organism evidence="3 4">
    <name type="scientific">Saccharothrix violaceirubra</name>
    <dbReference type="NCBI Taxonomy" id="413306"/>
    <lineage>
        <taxon>Bacteria</taxon>
        <taxon>Bacillati</taxon>
        <taxon>Actinomycetota</taxon>
        <taxon>Actinomycetes</taxon>
        <taxon>Pseudonocardiales</taxon>
        <taxon>Pseudonocardiaceae</taxon>
        <taxon>Saccharothrix</taxon>
    </lineage>
</organism>
<dbReference type="PROSITE" id="PS51318">
    <property type="entry name" value="TAT"/>
    <property type="match status" value="1"/>
</dbReference>
<gene>
    <name evidence="3" type="ORF">F4559_002510</name>
</gene>
<keyword evidence="3" id="KW-0560">Oxidoreductase</keyword>
<dbReference type="PANTHER" id="PTHR34315">
    <property type="match status" value="1"/>
</dbReference>
<feature type="region of interest" description="Disordered" evidence="1">
    <location>
        <begin position="250"/>
        <end position="270"/>
    </location>
</feature>
<dbReference type="GO" id="GO:0008199">
    <property type="term" value="F:ferric iron binding"/>
    <property type="evidence" value="ECO:0007669"/>
    <property type="project" value="InterPro"/>
</dbReference>